<evidence type="ECO:0000256" key="3">
    <source>
        <dbReference type="ARBA" id="ARBA00022553"/>
    </source>
</evidence>
<proteinExistence type="inferred from homology"/>
<keyword evidence="11" id="KW-0539">Nucleus</keyword>
<evidence type="ECO:0000256" key="7">
    <source>
        <dbReference type="ARBA" id="ARBA00022806"/>
    </source>
</evidence>
<evidence type="ECO:0000256" key="8">
    <source>
        <dbReference type="ARBA" id="ARBA00022840"/>
    </source>
</evidence>
<evidence type="ECO:0000259" key="13">
    <source>
        <dbReference type="PROSITE" id="PS51192"/>
    </source>
</evidence>
<reference evidence="15 16" key="1">
    <citation type="submission" date="2018-11" db="EMBL/GenBank/DDBJ databases">
        <title>Genome sequence of Saitozyma podzolica DSM 27192.</title>
        <authorList>
            <person name="Aliyu H."/>
            <person name="Gorte O."/>
            <person name="Ochsenreither K."/>
        </authorList>
    </citation>
    <scope>NUCLEOTIDE SEQUENCE [LARGE SCALE GENOMIC DNA]</scope>
    <source>
        <strain evidence="15 16">DSM 27192</strain>
    </source>
</reference>
<dbReference type="CDD" id="cd18793">
    <property type="entry name" value="SF2_C_SNF"/>
    <property type="match status" value="1"/>
</dbReference>
<keyword evidence="3" id="KW-0597">Phosphoprotein</keyword>
<dbReference type="PANTHER" id="PTHR45629">
    <property type="entry name" value="SNF2/RAD54 FAMILY MEMBER"/>
    <property type="match status" value="1"/>
</dbReference>
<dbReference type="InterPro" id="IPR038718">
    <property type="entry name" value="SNF2-like_sf"/>
</dbReference>
<feature type="region of interest" description="Disordered" evidence="12">
    <location>
        <begin position="1"/>
        <end position="79"/>
    </location>
</feature>
<evidence type="ECO:0000259" key="14">
    <source>
        <dbReference type="PROSITE" id="PS51194"/>
    </source>
</evidence>
<evidence type="ECO:0000256" key="10">
    <source>
        <dbReference type="ARBA" id="ARBA00023204"/>
    </source>
</evidence>
<evidence type="ECO:0000313" key="16">
    <source>
        <dbReference type="Proteomes" id="UP000279259"/>
    </source>
</evidence>
<evidence type="ECO:0000256" key="12">
    <source>
        <dbReference type="SAM" id="MobiDB-lite"/>
    </source>
</evidence>
<evidence type="ECO:0000256" key="11">
    <source>
        <dbReference type="ARBA" id="ARBA00023242"/>
    </source>
</evidence>
<dbReference type="GO" id="GO:0005634">
    <property type="term" value="C:nucleus"/>
    <property type="evidence" value="ECO:0007669"/>
    <property type="project" value="UniProtKB-SubCell"/>
</dbReference>
<keyword evidence="8" id="KW-0067">ATP-binding</keyword>
<dbReference type="PANTHER" id="PTHR45629:SF7">
    <property type="entry name" value="DNA EXCISION REPAIR PROTEIN ERCC-6-RELATED"/>
    <property type="match status" value="1"/>
</dbReference>
<comment type="similarity">
    <text evidence="2">Belongs to the SNF2/RAD54 helicase family.</text>
</comment>
<dbReference type="InterPro" id="IPR000330">
    <property type="entry name" value="SNF2_N"/>
</dbReference>
<dbReference type="GO" id="GO:0045003">
    <property type="term" value="P:double-strand break repair via synthesis-dependent strand annealing"/>
    <property type="evidence" value="ECO:0007669"/>
    <property type="project" value="TreeGrafter"/>
</dbReference>
<dbReference type="Gene3D" id="3.40.50.10810">
    <property type="entry name" value="Tandem AAA-ATPase domain"/>
    <property type="match status" value="1"/>
</dbReference>
<dbReference type="Pfam" id="PF00271">
    <property type="entry name" value="Helicase_C"/>
    <property type="match status" value="1"/>
</dbReference>
<dbReference type="InterPro" id="IPR013967">
    <property type="entry name" value="Rad54_N"/>
</dbReference>
<dbReference type="Pfam" id="PF00176">
    <property type="entry name" value="SNF2-rel_dom"/>
    <property type="match status" value="1"/>
</dbReference>
<keyword evidence="9" id="KW-0238">DNA-binding</keyword>
<protein>
    <submittedName>
        <fullName evidence="15">DNA-dependent ATPase protein rad54</fullName>
    </submittedName>
</protein>
<keyword evidence="6" id="KW-0378">Hydrolase</keyword>
<sequence length="775" mass="86646">MLRRAPAGQPGDPPLTSATSGGFGLVSKPFKPPSALAPRRQLDLPARKRKAVSYKGQGGGDDDEDSDAEAGPSKKGKFAMGNKEYGEDCVLGDMGKWCNRKFPVFATKDKTLVFGKSFSIPVMMNKRTSETIVHQLSHASLGARPHPRLAPRPLHDPMADHAIVLYDPTIDDRPDPSKVDEAQLEEERRKKEEEAKGPHKSLKAILGIVDVKKKEDVKVPVVIDPRLAKILRPHQIEGMKSPIAGKPTCEKVIVACPTSLVGNWANELVKWLGEGAINPLVVDGKGGKAELIPAVRRWVQATGRSVTLPVMIVSYETLRTLQEELAKCPIGLLLADEGHRLKNADTLTFQALTALNVQRRVILTGTPIQNDLSEYFALLNFANPEYLGSKLDFKRNFESKILRGRDADATDKEKEESDAKLKELGGLVSKFIIRRTNDLLSKYLPVKYEHVVFCRPSPLQAKLYNLFVTSKDVQRLLRGKDSQPLKAIGLLRKLVNHPDLLNLPEDLPGSENVLPSDYHGKGRDRTVNCQLSGKFVVLERMLEHIRNHTTDKIVLISNATQTLDLMEKLCRNKKYGCVRLDGTMNVNKRSKVVARFNDPESKEFVFLLSSKAGGCGINLIGANRLILFDPDWNPASDQQALARVWRDGQKKECFVYRFQTTGTIEEKIFQRQCQKQNLSACVVDEAEDTARHFTQDDLRQLFKFNTETLCDTHDTYKCKRCKGGKQFAKAPALLYGDASSWNHFPNSELGKMHDDLLRAELGLPEVSYVFQYISH</sequence>
<evidence type="ECO:0000256" key="1">
    <source>
        <dbReference type="ARBA" id="ARBA00004123"/>
    </source>
</evidence>
<keyword evidence="4" id="KW-0547">Nucleotide-binding</keyword>
<organism evidence="15 16">
    <name type="scientific">Saitozyma podzolica</name>
    <dbReference type="NCBI Taxonomy" id="1890683"/>
    <lineage>
        <taxon>Eukaryota</taxon>
        <taxon>Fungi</taxon>
        <taxon>Dikarya</taxon>
        <taxon>Basidiomycota</taxon>
        <taxon>Agaricomycotina</taxon>
        <taxon>Tremellomycetes</taxon>
        <taxon>Tremellales</taxon>
        <taxon>Trimorphomycetaceae</taxon>
        <taxon>Saitozyma</taxon>
    </lineage>
</organism>
<dbReference type="PROSITE" id="PS51194">
    <property type="entry name" value="HELICASE_CTER"/>
    <property type="match status" value="1"/>
</dbReference>
<evidence type="ECO:0000256" key="6">
    <source>
        <dbReference type="ARBA" id="ARBA00022801"/>
    </source>
</evidence>
<feature type="region of interest" description="Disordered" evidence="12">
    <location>
        <begin position="168"/>
        <end position="197"/>
    </location>
</feature>
<comment type="subcellular location">
    <subcellularLocation>
        <location evidence="1">Nucleus</location>
    </subcellularLocation>
</comment>
<dbReference type="InterPro" id="IPR049730">
    <property type="entry name" value="SNF2/RAD54-like_C"/>
</dbReference>
<comment type="caution">
    <text evidence="15">The sequence shown here is derived from an EMBL/GenBank/DDBJ whole genome shotgun (WGS) entry which is preliminary data.</text>
</comment>
<dbReference type="EMBL" id="RSCD01000014">
    <property type="protein sequence ID" value="RSH89414.1"/>
    <property type="molecule type" value="Genomic_DNA"/>
</dbReference>
<dbReference type="Proteomes" id="UP000279259">
    <property type="component" value="Unassembled WGS sequence"/>
</dbReference>
<dbReference type="SMART" id="SM00487">
    <property type="entry name" value="DEXDc"/>
    <property type="match status" value="1"/>
</dbReference>
<dbReference type="InterPro" id="IPR014001">
    <property type="entry name" value="Helicase_ATP-bd"/>
</dbReference>
<dbReference type="OrthoDB" id="413460at2759"/>
<dbReference type="AlphaFoldDB" id="A0A427YEN4"/>
<dbReference type="GO" id="GO:0004386">
    <property type="term" value="F:helicase activity"/>
    <property type="evidence" value="ECO:0007669"/>
    <property type="project" value="UniProtKB-KW"/>
</dbReference>
<dbReference type="GO" id="GO:0016817">
    <property type="term" value="F:hydrolase activity, acting on acid anhydrides"/>
    <property type="evidence" value="ECO:0007669"/>
    <property type="project" value="InterPro"/>
</dbReference>
<feature type="compositionally biased region" description="Basic and acidic residues" evidence="12">
    <location>
        <begin position="170"/>
        <end position="197"/>
    </location>
</feature>
<dbReference type="GO" id="GO:0003677">
    <property type="term" value="F:DNA binding"/>
    <property type="evidence" value="ECO:0007669"/>
    <property type="project" value="UniProtKB-KW"/>
</dbReference>
<dbReference type="InterPro" id="IPR027417">
    <property type="entry name" value="P-loop_NTPase"/>
</dbReference>
<keyword evidence="7" id="KW-0347">Helicase</keyword>
<evidence type="ECO:0000256" key="4">
    <source>
        <dbReference type="ARBA" id="ARBA00022741"/>
    </source>
</evidence>
<dbReference type="FunFam" id="3.40.50.300:FF:000332">
    <property type="entry name" value="DNA repair and recombination protein RAD54-like"/>
    <property type="match status" value="1"/>
</dbReference>
<keyword evidence="5" id="KW-0227">DNA damage</keyword>
<keyword evidence="10" id="KW-0234">DNA repair</keyword>
<name>A0A427YEN4_9TREE</name>
<dbReference type="Gene3D" id="1.20.120.850">
    <property type="entry name" value="SWI2/SNF2 ATPases, N-terminal domain"/>
    <property type="match status" value="1"/>
</dbReference>
<evidence type="ECO:0000256" key="9">
    <source>
        <dbReference type="ARBA" id="ARBA00023125"/>
    </source>
</evidence>
<evidence type="ECO:0000313" key="15">
    <source>
        <dbReference type="EMBL" id="RSH89414.1"/>
    </source>
</evidence>
<evidence type="ECO:0000256" key="5">
    <source>
        <dbReference type="ARBA" id="ARBA00022763"/>
    </source>
</evidence>
<feature type="domain" description="Helicase C-terminal" evidence="14">
    <location>
        <begin position="537"/>
        <end position="694"/>
    </location>
</feature>
<gene>
    <name evidence="15" type="primary">RAD54</name>
    <name evidence="15" type="ORF">EHS25_002526</name>
</gene>
<dbReference type="Gene3D" id="3.40.50.300">
    <property type="entry name" value="P-loop containing nucleotide triphosphate hydrolases"/>
    <property type="match status" value="1"/>
</dbReference>
<dbReference type="SUPFAM" id="SSF52540">
    <property type="entry name" value="P-loop containing nucleoside triphosphate hydrolases"/>
    <property type="match status" value="2"/>
</dbReference>
<accession>A0A427YEN4</accession>
<dbReference type="GO" id="GO:0015616">
    <property type="term" value="F:DNA translocase activity"/>
    <property type="evidence" value="ECO:0007669"/>
    <property type="project" value="TreeGrafter"/>
</dbReference>
<dbReference type="STRING" id="1890683.A0A427YEN4"/>
<dbReference type="Pfam" id="PF08658">
    <property type="entry name" value="Rad54_N"/>
    <property type="match status" value="1"/>
</dbReference>
<dbReference type="InterPro" id="IPR001650">
    <property type="entry name" value="Helicase_C-like"/>
</dbReference>
<dbReference type="InterPro" id="IPR050496">
    <property type="entry name" value="SNF2_RAD54_helicase_repair"/>
</dbReference>
<dbReference type="GO" id="GO:0005524">
    <property type="term" value="F:ATP binding"/>
    <property type="evidence" value="ECO:0007669"/>
    <property type="project" value="UniProtKB-KW"/>
</dbReference>
<keyword evidence="16" id="KW-1185">Reference proteome</keyword>
<feature type="domain" description="Helicase ATP-binding" evidence="13">
    <location>
        <begin position="252"/>
        <end position="385"/>
    </location>
</feature>
<evidence type="ECO:0000256" key="2">
    <source>
        <dbReference type="ARBA" id="ARBA00007025"/>
    </source>
</evidence>
<dbReference type="GO" id="GO:0007131">
    <property type="term" value="P:reciprocal meiotic recombination"/>
    <property type="evidence" value="ECO:0007669"/>
    <property type="project" value="TreeGrafter"/>
</dbReference>
<dbReference type="PROSITE" id="PS51192">
    <property type="entry name" value="HELICASE_ATP_BIND_1"/>
    <property type="match status" value="1"/>
</dbReference>
<dbReference type="SMART" id="SM00490">
    <property type="entry name" value="HELICc"/>
    <property type="match status" value="1"/>
</dbReference>